<reference evidence="1 2" key="1">
    <citation type="journal article" date="2019" name="ISME J.">
        <title>Genome analyses of uncultured TG2/ZB3 bacteria in 'Margulisbacteria' specifically attached to ectosymbiotic spirochetes of protists in the termite gut.</title>
        <authorList>
            <person name="Utami Y.D."/>
            <person name="Kuwahara H."/>
            <person name="Igai K."/>
            <person name="Murakami T."/>
            <person name="Sugaya K."/>
            <person name="Morikawa T."/>
            <person name="Nagura Y."/>
            <person name="Yuki M."/>
            <person name="Deevong P."/>
            <person name="Inoue T."/>
            <person name="Kihara K."/>
            <person name="Lo N."/>
            <person name="Yamada A."/>
            <person name="Ohkuma M."/>
            <person name="Hongoh Y."/>
        </authorList>
    </citation>
    <scope>NUCLEOTIDE SEQUENCE [LARGE SCALE GENOMIC DNA]</scope>
    <source>
        <strain evidence="1">NkOx7-02</strain>
    </source>
</reference>
<organism evidence="1 2">
    <name type="scientific">Candidatus Termititenax persephonae</name>
    <dbReference type="NCBI Taxonomy" id="2218525"/>
    <lineage>
        <taxon>Bacteria</taxon>
        <taxon>Bacillati</taxon>
        <taxon>Candidatus Margulisiibacteriota</taxon>
        <taxon>Candidatus Termititenacia</taxon>
        <taxon>Candidatus Termititenacales</taxon>
        <taxon>Candidatus Termititenacaceae</taxon>
        <taxon>Candidatus Termititenax</taxon>
    </lineage>
</organism>
<accession>A0A388TIX4</accession>
<evidence type="ECO:0000313" key="2">
    <source>
        <dbReference type="Proteomes" id="UP000275925"/>
    </source>
</evidence>
<keyword evidence="2" id="KW-1185">Reference proteome</keyword>
<dbReference type="AlphaFoldDB" id="A0A388TIX4"/>
<gene>
    <name evidence="1" type="ORF">NO2_1658</name>
</gene>
<dbReference type="EMBL" id="BGZO01000155">
    <property type="protein sequence ID" value="GBR77244.1"/>
    <property type="molecule type" value="Genomic_DNA"/>
</dbReference>
<dbReference type="Proteomes" id="UP000275925">
    <property type="component" value="Unassembled WGS sequence"/>
</dbReference>
<feature type="non-terminal residue" evidence="1">
    <location>
        <position position="1"/>
    </location>
</feature>
<sequence length="390" mass="44352">PRLTKGLSGEAAEAEYQSEKRRLSGLRLDLAEYRRQYEELHGVPPTKIVFRFEQYTAMNNFSLAILKRFKISLYDSTSVELADTLANKSLRDAHTIDVSLDPSQNALPTLAEYGITFDEAAMTVEIDLTQRTISWDNIMRAMDASYIQEYESTAEGGVKFNMRARPASTEDWAFIGVYYNDKFDLPLDSGKTFNYKLSNFIAPDYGHDEKDAGYRVVFSFGKKADGNYRELIFDPNGYSPVESANDGILTVPLTRLHENYLSARFAEVETLGSNNLRLKFDGKDSRVTINDAVERPEDKFKFDIDHDDMSDSARISYLRFKVRKTAGLNNKTDFFSKIKIGLKLEDAADANQDISCPFILNEGRMNYILEENSDVDYYENSAKGQTPPCY</sequence>
<protein>
    <submittedName>
        <fullName evidence="1">Uncharacterized protein</fullName>
    </submittedName>
</protein>
<proteinExistence type="predicted"/>
<evidence type="ECO:0000313" key="1">
    <source>
        <dbReference type="EMBL" id="GBR77244.1"/>
    </source>
</evidence>
<name>A0A388TIX4_9BACT</name>
<comment type="caution">
    <text evidence="1">The sequence shown here is derived from an EMBL/GenBank/DDBJ whole genome shotgun (WGS) entry which is preliminary data.</text>
</comment>